<dbReference type="GO" id="GO:0030973">
    <property type="term" value="F:molybdate ion binding"/>
    <property type="evidence" value="ECO:0007669"/>
    <property type="project" value="TreeGrafter"/>
</dbReference>
<evidence type="ECO:0000256" key="2">
    <source>
        <dbReference type="ARBA" id="ARBA00022505"/>
    </source>
</evidence>
<keyword evidence="3 6" id="KW-0479">Metal-binding</keyword>
<keyword evidence="2 6" id="KW-0500">Molybdenum</keyword>
<evidence type="ECO:0000313" key="8">
    <source>
        <dbReference type="EMBL" id="ATF94561.1"/>
    </source>
</evidence>
<gene>
    <name evidence="8" type="ORF">CO704_21940</name>
</gene>
<organism evidence="8 9">
    <name type="scientific">Cedecea neteri</name>
    <dbReference type="NCBI Taxonomy" id="158822"/>
    <lineage>
        <taxon>Bacteria</taxon>
        <taxon>Pseudomonadati</taxon>
        <taxon>Pseudomonadota</taxon>
        <taxon>Gammaproteobacteria</taxon>
        <taxon>Enterobacterales</taxon>
        <taxon>Enterobacteriaceae</taxon>
        <taxon>Cedecea</taxon>
    </lineage>
</organism>
<dbReference type="NCBIfam" id="TIGR01256">
    <property type="entry name" value="modA"/>
    <property type="match status" value="1"/>
</dbReference>
<protein>
    <submittedName>
        <fullName evidence="8">Molybdate ABC transporter substrate-binding protein</fullName>
    </submittedName>
</protein>
<dbReference type="RefSeq" id="WP_061276937.1">
    <property type="nucleotide sequence ID" value="NZ_CP023525.1"/>
</dbReference>
<evidence type="ECO:0000256" key="4">
    <source>
        <dbReference type="ARBA" id="ARBA00022729"/>
    </source>
</evidence>
<dbReference type="PANTHER" id="PTHR30632">
    <property type="entry name" value="MOLYBDATE-BINDING PERIPLASMIC PROTEIN"/>
    <property type="match status" value="1"/>
</dbReference>
<comment type="similarity">
    <text evidence="1">Belongs to the bacterial solute-binding protein ModA family.</text>
</comment>
<dbReference type="AlphaFoldDB" id="A0A291E3D7"/>
<feature type="binding site" evidence="6">
    <location>
        <position position="148"/>
    </location>
    <ligand>
        <name>molybdate</name>
        <dbReference type="ChEBI" id="CHEBI:36264"/>
    </ligand>
</feature>
<feature type="binding site" evidence="6">
    <location>
        <position position="175"/>
    </location>
    <ligand>
        <name>molybdate</name>
        <dbReference type="ChEBI" id="CHEBI:36264"/>
    </ligand>
</feature>
<dbReference type="GO" id="GO:0030288">
    <property type="term" value="C:outer membrane-bounded periplasmic space"/>
    <property type="evidence" value="ECO:0007669"/>
    <property type="project" value="TreeGrafter"/>
</dbReference>
<evidence type="ECO:0000256" key="7">
    <source>
        <dbReference type="SAM" id="SignalP"/>
    </source>
</evidence>
<name>A0A291E3D7_9ENTR</name>
<comment type="subunit">
    <text evidence="5">The complex is composed of two ATP-binding proteins (ModC), two transmembrane proteins (ModB) and a solute-binding protein (ModA).</text>
</comment>
<keyword evidence="4 7" id="KW-0732">Signal</keyword>
<accession>A0A291E3D7</accession>
<dbReference type="GO" id="GO:1901359">
    <property type="term" value="F:tungstate binding"/>
    <property type="evidence" value="ECO:0007669"/>
    <property type="project" value="UniProtKB-ARBA"/>
</dbReference>
<evidence type="ECO:0000256" key="3">
    <source>
        <dbReference type="ARBA" id="ARBA00022723"/>
    </source>
</evidence>
<dbReference type="InterPro" id="IPR050682">
    <property type="entry name" value="ModA/WtpA"/>
</dbReference>
<feature type="binding site" evidence="6">
    <location>
        <position position="35"/>
    </location>
    <ligand>
        <name>molybdate</name>
        <dbReference type="ChEBI" id="CHEBI:36264"/>
    </ligand>
</feature>
<proteinExistence type="inferred from homology"/>
<dbReference type="NCBIfam" id="NF007958">
    <property type="entry name" value="PRK10677.1"/>
    <property type="match status" value="1"/>
</dbReference>
<dbReference type="PANTHER" id="PTHR30632:SF17">
    <property type="entry name" value="MOLYBDATE-BINDING PROTEIN MODA"/>
    <property type="match status" value="1"/>
</dbReference>
<feature type="binding site" evidence="6">
    <location>
        <position position="62"/>
    </location>
    <ligand>
        <name>molybdate</name>
        <dbReference type="ChEBI" id="CHEBI:36264"/>
    </ligand>
</feature>
<feature type="signal peptide" evidence="7">
    <location>
        <begin position="1"/>
        <end position="24"/>
    </location>
</feature>
<evidence type="ECO:0000256" key="6">
    <source>
        <dbReference type="PIRSR" id="PIRSR004846-1"/>
    </source>
</evidence>
<sequence length="259" mass="27948">MKYPWKKLLLTLVLATGMTVHAQAAEHVRVYAAASLTDAIKDIASQYQKQKGVEVTPSFGASSTLALQIEKDAPADLFISADQEWMDYCVSKQKIANNTRHTLLGNNLVLISEKTSNIGKTDINDKTQWSQLLGASKLAVGDPDHVPAGKYAKQALQSLGAWATLEPKLTKAADVRAAMALVERKEALLGIVYGSDALVSSSVIVIGTFPAASHKPIEYPAAIVKGHETAAVKAFYDYLKTSDATAIFKHYGFVPLMSQ</sequence>
<feature type="binding site" evidence="6">
    <location>
        <position position="193"/>
    </location>
    <ligand>
        <name>molybdate</name>
        <dbReference type="ChEBI" id="CHEBI:36264"/>
    </ligand>
</feature>
<reference evidence="8 9" key="1">
    <citation type="submission" date="2017-09" db="EMBL/GenBank/DDBJ databases">
        <title>FDA dAtabase for Regulatory Grade micrObial Sequences (FDA-ARGOS): Supporting development and validation of Infectious Disease Dx tests.</title>
        <authorList>
            <person name="Minogue T."/>
            <person name="Wolcott M."/>
            <person name="Wasieloski L."/>
            <person name="Aguilar W."/>
            <person name="Moore D."/>
            <person name="Tallon L."/>
            <person name="Sadzewicz L."/>
            <person name="Ott S."/>
            <person name="Zhao X."/>
            <person name="Nagaraj S."/>
            <person name="Vavikolanu K."/>
            <person name="Aluvathingal J."/>
            <person name="Nadendla S."/>
            <person name="Sichtig H."/>
        </authorList>
    </citation>
    <scope>NUCLEOTIDE SEQUENCE [LARGE SCALE GENOMIC DNA]</scope>
    <source>
        <strain evidence="8 9">FDAARGOS_392</strain>
    </source>
</reference>
<evidence type="ECO:0000256" key="1">
    <source>
        <dbReference type="ARBA" id="ARBA00009175"/>
    </source>
</evidence>
<dbReference type="Pfam" id="PF13531">
    <property type="entry name" value="SBP_bac_11"/>
    <property type="match status" value="1"/>
</dbReference>
<dbReference type="Gene3D" id="3.40.190.10">
    <property type="entry name" value="Periplasmic binding protein-like II"/>
    <property type="match status" value="2"/>
</dbReference>
<dbReference type="GO" id="GO:0015689">
    <property type="term" value="P:molybdate ion transport"/>
    <property type="evidence" value="ECO:0007669"/>
    <property type="project" value="InterPro"/>
</dbReference>
<feature type="chain" id="PRO_5012832544" evidence="7">
    <location>
        <begin position="25"/>
        <end position="259"/>
    </location>
</feature>
<dbReference type="PIRSF" id="PIRSF004846">
    <property type="entry name" value="ModA"/>
    <property type="match status" value="1"/>
</dbReference>
<dbReference type="FunFam" id="3.40.190.10:FF:000035">
    <property type="entry name" value="Molybdate ABC transporter substrate-binding protein"/>
    <property type="match status" value="1"/>
</dbReference>
<dbReference type="EMBL" id="CP023525">
    <property type="protein sequence ID" value="ATF94561.1"/>
    <property type="molecule type" value="Genomic_DNA"/>
</dbReference>
<dbReference type="CDD" id="cd13536">
    <property type="entry name" value="PBP2_EcModA"/>
    <property type="match status" value="1"/>
</dbReference>
<dbReference type="SUPFAM" id="SSF53850">
    <property type="entry name" value="Periplasmic binding protein-like II"/>
    <property type="match status" value="1"/>
</dbReference>
<dbReference type="InterPro" id="IPR005950">
    <property type="entry name" value="ModA"/>
</dbReference>
<dbReference type="Proteomes" id="UP000217979">
    <property type="component" value="Chromosome"/>
</dbReference>
<dbReference type="GO" id="GO:0046872">
    <property type="term" value="F:metal ion binding"/>
    <property type="evidence" value="ECO:0007669"/>
    <property type="project" value="UniProtKB-KW"/>
</dbReference>
<evidence type="ECO:0000313" key="9">
    <source>
        <dbReference type="Proteomes" id="UP000217979"/>
    </source>
</evidence>
<evidence type="ECO:0000256" key="5">
    <source>
        <dbReference type="ARBA" id="ARBA00062515"/>
    </source>
</evidence>